<organism evidence="2 3">
    <name type="scientific">Pristionchus pacificus</name>
    <name type="common">Parasitic nematode worm</name>
    <dbReference type="NCBI Taxonomy" id="54126"/>
    <lineage>
        <taxon>Eukaryota</taxon>
        <taxon>Metazoa</taxon>
        <taxon>Ecdysozoa</taxon>
        <taxon>Nematoda</taxon>
        <taxon>Chromadorea</taxon>
        <taxon>Rhabditida</taxon>
        <taxon>Rhabditina</taxon>
        <taxon>Diplogasteromorpha</taxon>
        <taxon>Diplogasteroidea</taxon>
        <taxon>Neodiplogasteridae</taxon>
        <taxon>Pristionchus</taxon>
    </lineage>
</organism>
<reference evidence="2" key="2">
    <citation type="submission" date="2022-06" db="UniProtKB">
        <authorList>
            <consortium name="EnsemblMetazoa"/>
        </authorList>
    </citation>
    <scope>IDENTIFICATION</scope>
    <source>
        <strain evidence="2">PS312</strain>
    </source>
</reference>
<gene>
    <name evidence="2" type="primary">WBGene00272232</name>
</gene>
<name>A0A2A6CS69_PRIPA</name>
<accession>A0A8R1YN97</accession>
<dbReference type="Proteomes" id="UP000005239">
    <property type="component" value="Unassembled WGS sequence"/>
</dbReference>
<reference evidence="3" key="1">
    <citation type="journal article" date="2008" name="Nat. Genet.">
        <title>The Pristionchus pacificus genome provides a unique perspective on nematode lifestyle and parasitism.</title>
        <authorList>
            <person name="Dieterich C."/>
            <person name="Clifton S.W."/>
            <person name="Schuster L.N."/>
            <person name="Chinwalla A."/>
            <person name="Delehaunty K."/>
            <person name="Dinkelacker I."/>
            <person name="Fulton L."/>
            <person name="Fulton R."/>
            <person name="Godfrey J."/>
            <person name="Minx P."/>
            <person name="Mitreva M."/>
            <person name="Roeseler W."/>
            <person name="Tian H."/>
            <person name="Witte H."/>
            <person name="Yang S.P."/>
            <person name="Wilson R.K."/>
            <person name="Sommer R.J."/>
        </authorList>
    </citation>
    <scope>NUCLEOTIDE SEQUENCE [LARGE SCALE GENOMIC DNA]</scope>
    <source>
        <strain evidence="3">PS312</strain>
    </source>
</reference>
<sequence>MRATVRDAVEADEPPRLPSTRWNAGDDSFALPSFPLFEGFPVRSGPIGGMAGKDESLLPTPFNSALFPPPMSTSAD</sequence>
<feature type="region of interest" description="Disordered" evidence="1">
    <location>
        <begin position="1"/>
        <end position="24"/>
    </location>
</feature>
<dbReference type="AlphaFoldDB" id="A0A2A6CS69"/>
<evidence type="ECO:0000313" key="2">
    <source>
        <dbReference type="EnsemblMetazoa" id="PPA33863.1"/>
    </source>
</evidence>
<feature type="compositionally biased region" description="Pro residues" evidence="1">
    <location>
        <begin position="67"/>
        <end position="76"/>
    </location>
</feature>
<evidence type="ECO:0000256" key="1">
    <source>
        <dbReference type="SAM" id="MobiDB-lite"/>
    </source>
</evidence>
<proteinExistence type="predicted"/>
<feature type="region of interest" description="Disordered" evidence="1">
    <location>
        <begin position="51"/>
        <end position="76"/>
    </location>
</feature>
<accession>A0A2A6CS69</accession>
<protein>
    <submittedName>
        <fullName evidence="2">Uncharacterized protein</fullName>
    </submittedName>
</protein>
<evidence type="ECO:0000313" key="3">
    <source>
        <dbReference type="Proteomes" id="UP000005239"/>
    </source>
</evidence>
<feature type="compositionally biased region" description="Basic and acidic residues" evidence="1">
    <location>
        <begin position="1"/>
        <end position="15"/>
    </location>
</feature>
<keyword evidence="3" id="KW-1185">Reference proteome</keyword>
<dbReference type="EnsemblMetazoa" id="PPA33863.1">
    <property type="protein sequence ID" value="PPA33863.1"/>
    <property type="gene ID" value="WBGene00272232"/>
</dbReference>